<evidence type="ECO:0000256" key="1">
    <source>
        <dbReference type="SAM" id="MobiDB-lite"/>
    </source>
</evidence>
<reference evidence="2 3" key="1">
    <citation type="journal article" date="2018" name="Nat. Ecol. Evol.">
        <title>Pezizomycetes genomes reveal the molecular basis of ectomycorrhizal truffle lifestyle.</title>
        <authorList>
            <person name="Murat C."/>
            <person name="Payen T."/>
            <person name="Noel B."/>
            <person name="Kuo A."/>
            <person name="Morin E."/>
            <person name="Chen J."/>
            <person name="Kohler A."/>
            <person name="Krizsan K."/>
            <person name="Balestrini R."/>
            <person name="Da Silva C."/>
            <person name="Montanini B."/>
            <person name="Hainaut M."/>
            <person name="Levati E."/>
            <person name="Barry K.W."/>
            <person name="Belfiori B."/>
            <person name="Cichocki N."/>
            <person name="Clum A."/>
            <person name="Dockter R.B."/>
            <person name="Fauchery L."/>
            <person name="Guy J."/>
            <person name="Iotti M."/>
            <person name="Le Tacon F."/>
            <person name="Lindquist E.A."/>
            <person name="Lipzen A."/>
            <person name="Malagnac F."/>
            <person name="Mello A."/>
            <person name="Molinier V."/>
            <person name="Miyauchi S."/>
            <person name="Poulain J."/>
            <person name="Riccioni C."/>
            <person name="Rubini A."/>
            <person name="Sitrit Y."/>
            <person name="Splivallo R."/>
            <person name="Traeger S."/>
            <person name="Wang M."/>
            <person name="Zifcakova L."/>
            <person name="Wipf D."/>
            <person name="Zambonelli A."/>
            <person name="Paolocci F."/>
            <person name="Nowrousian M."/>
            <person name="Ottonello S."/>
            <person name="Baldrian P."/>
            <person name="Spatafora J.W."/>
            <person name="Henrissat B."/>
            <person name="Nagy L.G."/>
            <person name="Aury J.M."/>
            <person name="Wincker P."/>
            <person name="Grigoriev I.V."/>
            <person name="Bonfante P."/>
            <person name="Martin F.M."/>
        </authorList>
    </citation>
    <scope>NUCLEOTIDE SEQUENCE [LARGE SCALE GENOMIC DNA]</scope>
    <source>
        <strain evidence="2 3">RN42</strain>
    </source>
</reference>
<keyword evidence="3" id="KW-1185">Reference proteome</keyword>
<feature type="compositionally biased region" description="Basic and acidic residues" evidence="1">
    <location>
        <begin position="1"/>
        <end position="24"/>
    </location>
</feature>
<evidence type="ECO:0000313" key="2">
    <source>
        <dbReference type="EMBL" id="RPA76292.1"/>
    </source>
</evidence>
<evidence type="ECO:0000313" key="3">
    <source>
        <dbReference type="Proteomes" id="UP000275078"/>
    </source>
</evidence>
<proteinExistence type="predicted"/>
<name>A0A3N4HR32_ASCIM</name>
<organism evidence="2 3">
    <name type="scientific">Ascobolus immersus RN42</name>
    <dbReference type="NCBI Taxonomy" id="1160509"/>
    <lineage>
        <taxon>Eukaryota</taxon>
        <taxon>Fungi</taxon>
        <taxon>Dikarya</taxon>
        <taxon>Ascomycota</taxon>
        <taxon>Pezizomycotina</taxon>
        <taxon>Pezizomycetes</taxon>
        <taxon>Pezizales</taxon>
        <taxon>Ascobolaceae</taxon>
        <taxon>Ascobolus</taxon>
    </lineage>
</organism>
<dbReference type="EMBL" id="ML119747">
    <property type="protein sequence ID" value="RPA76292.1"/>
    <property type="molecule type" value="Genomic_DNA"/>
</dbReference>
<dbReference type="AlphaFoldDB" id="A0A3N4HR32"/>
<dbReference type="Proteomes" id="UP000275078">
    <property type="component" value="Unassembled WGS sequence"/>
</dbReference>
<sequence>MAPSEKRAKEPTIKLEDTAVKSESDDVLPGMSSQEVREVRREIFLEASAREIHYRTSYNNTFRVSKTTCRRPVVASTLISNMMRKRDKDAAKQMEEWRMRKIEEALENEIGTITMQDKGVWVCELDDQKWEVLYGKGNVGDWSHDAELNAAREVVGNQ</sequence>
<accession>A0A3N4HR32</accession>
<protein>
    <submittedName>
        <fullName evidence="2">Uncharacterized protein</fullName>
    </submittedName>
</protein>
<gene>
    <name evidence="2" type="ORF">BJ508DRAFT_417656</name>
</gene>
<feature type="region of interest" description="Disordered" evidence="1">
    <location>
        <begin position="1"/>
        <end position="32"/>
    </location>
</feature>